<dbReference type="AlphaFoldDB" id="A0A1I0J2E9"/>
<accession>A0A1I0J2E9</accession>
<dbReference type="OrthoDB" id="7014969at2"/>
<evidence type="ECO:0000313" key="1">
    <source>
        <dbReference type="EMBL" id="SEU03945.1"/>
    </source>
</evidence>
<reference evidence="1 2" key="1">
    <citation type="submission" date="2016-10" db="EMBL/GenBank/DDBJ databases">
        <authorList>
            <person name="de Groot N.N."/>
        </authorList>
    </citation>
    <scope>NUCLEOTIDE SEQUENCE [LARGE SCALE GENOMIC DNA]</scope>
    <source>
        <strain evidence="1 2">DSM 11363</strain>
    </source>
</reference>
<dbReference type="Proteomes" id="UP000182332">
    <property type="component" value="Unassembled WGS sequence"/>
</dbReference>
<evidence type="ECO:0000313" key="2">
    <source>
        <dbReference type="Proteomes" id="UP000182332"/>
    </source>
</evidence>
<sequence>MALAVGAFFGYKNLADSLTNTFTSKVDRWLRFEDGDSDESKALDAMRTQALQDAYMVRFARELLDGGNGSLSLKEAELQRLLAILQDPSSDVGQFSDALTIITRSRGLFAPPWMEDPTGKALAKLVNDSSLSQHKQVLLLERLKFDRAFLPFSRTLIADADSAWSMKMLAFDNLKLFEDPQALAFAQANVSKLDRYYRPKLALYIAQKTGSYAAVNEYAQFLRQTKPEFWQSDFLKLVGGLGGVLPSTGELPLEDISALIGDSVLLGAHFRLTDLMGSRRLALELDGGYAALIEPGRWLNDPRVVGAIIRHQPLSHDWLTRVVSFFQVNDQGYELATLQLTLRDEDRLFTQQGDIGANDVRGQLWLRVEAVPGGHRLSATWRDANTGRISASVIEAPQRLLKSLFQLSFDPQLLKSLTYQIPVNEDYL</sequence>
<protein>
    <submittedName>
        <fullName evidence="1">Uncharacterized protein</fullName>
    </submittedName>
</protein>
<gene>
    <name evidence="1" type="ORF">SAMN05216197_14616</name>
</gene>
<proteinExistence type="predicted"/>
<dbReference type="EMBL" id="FOHW01000046">
    <property type="protein sequence ID" value="SEU03945.1"/>
    <property type="molecule type" value="Genomic_DNA"/>
</dbReference>
<dbReference type="RefSeq" id="WP_074892792.1">
    <property type="nucleotide sequence ID" value="NZ_FOHW01000046.1"/>
</dbReference>
<name>A0A1I0J2E9_9PSED</name>
<organism evidence="1 2">
    <name type="scientific">Pseudomonas graminis</name>
    <dbReference type="NCBI Taxonomy" id="158627"/>
    <lineage>
        <taxon>Bacteria</taxon>
        <taxon>Pseudomonadati</taxon>
        <taxon>Pseudomonadota</taxon>
        <taxon>Gammaproteobacteria</taxon>
        <taxon>Pseudomonadales</taxon>
        <taxon>Pseudomonadaceae</taxon>
        <taxon>Pseudomonas</taxon>
    </lineage>
</organism>